<feature type="region of interest" description="Disordered" evidence="1">
    <location>
        <begin position="398"/>
        <end position="429"/>
    </location>
</feature>
<proteinExistence type="predicted"/>
<evidence type="ECO:0000313" key="6">
    <source>
        <dbReference type="Proteomes" id="UP000078555"/>
    </source>
</evidence>
<evidence type="ECO:0000256" key="1">
    <source>
        <dbReference type="SAM" id="MobiDB-lite"/>
    </source>
</evidence>
<evidence type="ECO:0000313" key="3">
    <source>
        <dbReference type="EMBL" id="SBT34374.1"/>
    </source>
</evidence>
<keyword evidence="2" id="KW-1133">Transmembrane helix</keyword>
<reference evidence="5 6" key="1">
    <citation type="submission" date="2016-05" db="EMBL/GenBank/DDBJ databases">
        <authorList>
            <person name="Naeem Raeece"/>
        </authorList>
    </citation>
    <scope>NUCLEOTIDE SEQUENCE [LARGE SCALE GENOMIC DNA]</scope>
</reference>
<keyword evidence="2" id="KW-0812">Transmembrane</keyword>
<dbReference type="EMBL" id="FLRE01001641">
    <property type="protein sequence ID" value="SBT56969.1"/>
    <property type="molecule type" value="Genomic_DNA"/>
</dbReference>
<evidence type="ECO:0000256" key="2">
    <source>
        <dbReference type="SAM" id="Phobius"/>
    </source>
</evidence>
<keyword evidence="6" id="KW-1185">Reference proteome</keyword>
<accession>A0A1A9ALA0</accession>
<sequence length="466" mass="55174">MKSAGCEFRVGGSLYVTNTFVNNNCTVNVRNMDLTPKNHDDISFSIVVPSKFDISRNCFNSNEMYENNNMSLYYLEEENIEGEDIKIYTFFFYKYIVINTKFKESTCIFESDTSREKLNVYITMDGYYKEYSCDMSYNLCDFFINEQSIIRIHHDDNWDVDEEFHKSKVLYNGIYITLNNILSHSNVYDFVHISHNTVVITIPDIIPSTRTIKIPFYDMGNNNKIKYAYLRLQQNVKSYKKVMGVNFSDTFDIQYEYFKYREDKMKFLLNHFSETNYIGMICQTTKEITTLPCTFSLVNYSNKNIAIHSVFPHKVPFLYHFDKKKKGDKIDSYLSETRFVVYKDFDILLQEKKIKYVLFKCICNAKNGHTENFKEIEYYITNENISKDMMNSPKIIHPSRNIKHSDDPKQMSNINNSRNNPFRNNTSGLSHEDEQHFRKSYCVYSLLNTFLLTVTLAMFFIVSHYL</sequence>
<dbReference type="AlphaFoldDB" id="A0A1A9ALA0"/>
<evidence type="ECO:0000313" key="5">
    <source>
        <dbReference type="Proteomes" id="UP000078550"/>
    </source>
</evidence>
<feature type="compositionally biased region" description="Low complexity" evidence="1">
    <location>
        <begin position="412"/>
        <end position="425"/>
    </location>
</feature>
<keyword evidence="2" id="KW-0472">Membrane</keyword>
<dbReference type="EMBL" id="FLRD01000070">
    <property type="protein sequence ID" value="SBT34374.1"/>
    <property type="molecule type" value="Genomic_DNA"/>
</dbReference>
<dbReference type="Proteomes" id="UP000078555">
    <property type="component" value="Unassembled WGS sequence"/>
</dbReference>
<evidence type="ECO:0000313" key="4">
    <source>
        <dbReference type="EMBL" id="SBT56969.1"/>
    </source>
</evidence>
<protein>
    <submittedName>
        <fullName evidence="4">6-cysteine protein</fullName>
    </submittedName>
</protein>
<organism evidence="4 5">
    <name type="scientific">Plasmodium ovale wallikeri</name>
    <dbReference type="NCBI Taxonomy" id="864142"/>
    <lineage>
        <taxon>Eukaryota</taxon>
        <taxon>Sar</taxon>
        <taxon>Alveolata</taxon>
        <taxon>Apicomplexa</taxon>
        <taxon>Aconoidasida</taxon>
        <taxon>Haemosporida</taxon>
        <taxon>Plasmodiidae</taxon>
        <taxon>Plasmodium</taxon>
        <taxon>Plasmodium (Plasmodium)</taxon>
    </lineage>
</organism>
<name>A0A1A9ALA0_PLAOA</name>
<feature type="transmembrane region" description="Helical" evidence="2">
    <location>
        <begin position="443"/>
        <end position="462"/>
    </location>
</feature>
<reference evidence="4" key="2">
    <citation type="submission" date="2016-05" db="EMBL/GenBank/DDBJ databases">
        <authorList>
            <person name="Lavstsen T."/>
            <person name="Jespersen J.S."/>
        </authorList>
    </citation>
    <scope>NUCLEOTIDE SEQUENCE [LARGE SCALE GENOMIC DNA]</scope>
</reference>
<dbReference type="Proteomes" id="UP000078550">
    <property type="component" value="Unassembled WGS sequence"/>
</dbReference>
<gene>
    <name evidence="3" type="ORF">POVWA1_022000</name>
    <name evidence="4" type="ORF">POVWA2_076440</name>
</gene>